<evidence type="ECO:0000313" key="3">
    <source>
        <dbReference type="Proteomes" id="UP001607303"/>
    </source>
</evidence>
<dbReference type="AlphaFoldDB" id="A0ABD2AMG8"/>
<evidence type="ECO:0000256" key="1">
    <source>
        <dbReference type="SAM" id="MobiDB-lite"/>
    </source>
</evidence>
<feature type="compositionally biased region" description="Basic and acidic residues" evidence="1">
    <location>
        <begin position="25"/>
        <end position="48"/>
    </location>
</feature>
<gene>
    <name evidence="2" type="ORF">V1477_020643</name>
</gene>
<accession>A0ABD2AMG8</accession>
<comment type="caution">
    <text evidence="2">The sequence shown here is derived from an EMBL/GenBank/DDBJ whole genome shotgun (WGS) entry which is preliminary data.</text>
</comment>
<name>A0ABD2AMG8_VESMC</name>
<sequence>METEAKKRKICEDKHKHYKKRRIKDKNEEYGGKCEKEKRHIKQDENEKKKSRKGRGEEEEFEEEKEGRFPAFDAKLLQHSWVNASLF</sequence>
<keyword evidence="3" id="KW-1185">Reference proteome</keyword>
<organism evidence="2 3">
    <name type="scientific">Vespula maculifrons</name>
    <name type="common">Eastern yellow jacket</name>
    <name type="synonym">Wasp</name>
    <dbReference type="NCBI Taxonomy" id="7453"/>
    <lineage>
        <taxon>Eukaryota</taxon>
        <taxon>Metazoa</taxon>
        <taxon>Ecdysozoa</taxon>
        <taxon>Arthropoda</taxon>
        <taxon>Hexapoda</taxon>
        <taxon>Insecta</taxon>
        <taxon>Pterygota</taxon>
        <taxon>Neoptera</taxon>
        <taxon>Endopterygota</taxon>
        <taxon>Hymenoptera</taxon>
        <taxon>Apocrita</taxon>
        <taxon>Aculeata</taxon>
        <taxon>Vespoidea</taxon>
        <taxon>Vespidae</taxon>
        <taxon>Vespinae</taxon>
        <taxon>Vespula</taxon>
    </lineage>
</organism>
<reference evidence="2 3" key="1">
    <citation type="journal article" date="2024" name="Ann. Entomol. Soc. Am.">
        <title>Genomic analyses of the southern and eastern yellowjacket wasps (Hymenoptera: Vespidae) reveal evolutionary signatures of social life.</title>
        <authorList>
            <person name="Catto M.A."/>
            <person name="Caine P.B."/>
            <person name="Orr S.E."/>
            <person name="Hunt B.G."/>
            <person name="Goodisman M.A.D."/>
        </authorList>
    </citation>
    <scope>NUCLEOTIDE SEQUENCE [LARGE SCALE GENOMIC DNA]</scope>
    <source>
        <strain evidence="2">232</strain>
        <tissue evidence="2">Head and thorax</tissue>
    </source>
</reference>
<dbReference type="Proteomes" id="UP001607303">
    <property type="component" value="Unassembled WGS sequence"/>
</dbReference>
<protein>
    <submittedName>
        <fullName evidence="2">Uncharacterized protein</fullName>
    </submittedName>
</protein>
<evidence type="ECO:0000313" key="2">
    <source>
        <dbReference type="EMBL" id="KAL2721823.1"/>
    </source>
</evidence>
<dbReference type="EMBL" id="JAYRBN010000116">
    <property type="protein sequence ID" value="KAL2721823.1"/>
    <property type="molecule type" value="Genomic_DNA"/>
</dbReference>
<feature type="region of interest" description="Disordered" evidence="1">
    <location>
        <begin position="15"/>
        <end position="67"/>
    </location>
</feature>
<proteinExistence type="predicted"/>